<organism evidence="10 11">
    <name type="scientific">Albimonas donghaensis</name>
    <dbReference type="NCBI Taxonomy" id="356660"/>
    <lineage>
        <taxon>Bacteria</taxon>
        <taxon>Pseudomonadati</taxon>
        <taxon>Pseudomonadota</taxon>
        <taxon>Alphaproteobacteria</taxon>
        <taxon>Rhodobacterales</taxon>
        <taxon>Paracoccaceae</taxon>
        <taxon>Albimonas</taxon>
    </lineage>
</organism>
<dbReference type="Proteomes" id="UP000199118">
    <property type="component" value="Unassembled WGS sequence"/>
</dbReference>
<evidence type="ECO:0000256" key="5">
    <source>
        <dbReference type="ARBA" id="ARBA00022692"/>
    </source>
</evidence>
<feature type="transmembrane region" description="Helical" evidence="8">
    <location>
        <begin position="207"/>
        <end position="227"/>
    </location>
</feature>
<evidence type="ECO:0000256" key="4">
    <source>
        <dbReference type="ARBA" id="ARBA00022475"/>
    </source>
</evidence>
<evidence type="ECO:0000256" key="6">
    <source>
        <dbReference type="ARBA" id="ARBA00022989"/>
    </source>
</evidence>
<feature type="transmembrane region" description="Helical" evidence="8">
    <location>
        <begin position="95"/>
        <end position="119"/>
    </location>
</feature>
<comment type="subcellular location">
    <subcellularLocation>
        <location evidence="1 8">Cell membrane</location>
        <topology evidence="1 8">Multi-pass membrane protein</topology>
    </subcellularLocation>
</comment>
<evidence type="ECO:0000256" key="1">
    <source>
        <dbReference type="ARBA" id="ARBA00004651"/>
    </source>
</evidence>
<sequence>MKRGWPLLVGAGIGFALLYVPLAIMVIYSFNASKLASVWGGWSVQWYGELLANDQILTAAWVSLKVAAMAASIGTVFGTLIGYAMTRFGRFRFRLLLSGMATAPIVMPEVVTGLSLLLLFISMEALLGWPAERGIDTIVIAHATFCMAFVAVIVQARLADLDVSVEEAAMDLGARQPRVFFDVTLPALTPALVSGWLLSFTLSLDDLVIASFVSGPGASTLPMVVFSKVRLGVTPEINALATLMIVLVAICVGLAAWRMARAGKG</sequence>
<comment type="similarity">
    <text evidence="2">Belongs to the binding-protein-dependent transport system permease family. CysTW subfamily.</text>
</comment>
<dbReference type="STRING" id="356660.SAMN05444336_105114"/>
<accession>A0A1H3BQA9</accession>
<dbReference type="OrthoDB" id="9782004at2"/>
<dbReference type="GO" id="GO:0055085">
    <property type="term" value="P:transmembrane transport"/>
    <property type="evidence" value="ECO:0007669"/>
    <property type="project" value="InterPro"/>
</dbReference>
<feature type="transmembrane region" description="Helical" evidence="8">
    <location>
        <begin position="239"/>
        <end position="260"/>
    </location>
</feature>
<feature type="transmembrane region" description="Helical" evidence="8">
    <location>
        <begin position="7"/>
        <end position="30"/>
    </location>
</feature>
<reference evidence="10 11" key="1">
    <citation type="submission" date="2016-10" db="EMBL/GenBank/DDBJ databases">
        <authorList>
            <person name="de Groot N.N."/>
        </authorList>
    </citation>
    <scope>NUCLEOTIDE SEQUENCE [LARGE SCALE GENOMIC DNA]</scope>
    <source>
        <strain evidence="10 11">DSM 17890</strain>
    </source>
</reference>
<feature type="transmembrane region" description="Helical" evidence="8">
    <location>
        <begin position="179"/>
        <end position="201"/>
    </location>
</feature>
<keyword evidence="5 8" id="KW-0812">Transmembrane</keyword>
<keyword evidence="3 8" id="KW-0813">Transport</keyword>
<evidence type="ECO:0000259" key="9">
    <source>
        <dbReference type="PROSITE" id="PS50928"/>
    </source>
</evidence>
<keyword evidence="6 8" id="KW-1133">Transmembrane helix</keyword>
<dbReference type="GO" id="GO:0005886">
    <property type="term" value="C:plasma membrane"/>
    <property type="evidence" value="ECO:0007669"/>
    <property type="project" value="UniProtKB-SubCell"/>
</dbReference>
<dbReference type="EMBL" id="FNMZ01000005">
    <property type="protein sequence ID" value="SDX43985.1"/>
    <property type="molecule type" value="Genomic_DNA"/>
</dbReference>
<protein>
    <submittedName>
        <fullName evidence="10">Putrescine transport system permease protein</fullName>
    </submittedName>
</protein>
<dbReference type="InterPro" id="IPR035906">
    <property type="entry name" value="MetI-like_sf"/>
</dbReference>
<dbReference type="InterPro" id="IPR000515">
    <property type="entry name" value="MetI-like"/>
</dbReference>
<feature type="transmembrane region" description="Helical" evidence="8">
    <location>
        <begin position="59"/>
        <end position="83"/>
    </location>
</feature>
<evidence type="ECO:0000313" key="11">
    <source>
        <dbReference type="Proteomes" id="UP000199118"/>
    </source>
</evidence>
<keyword evidence="4" id="KW-1003">Cell membrane</keyword>
<evidence type="ECO:0000256" key="3">
    <source>
        <dbReference type="ARBA" id="ARBA00022448"/>
    </source>
</evidence>
<dbReference type="Gene3D" id="1.10.3720.10">
    <property type="entry name" value="MetI-like"/>
    <property type="match status" value="1"/>
</dbReference>
<proteinExistence type="inferred from homology"/>
<evidence type="ECO:0000256" key="2">
    <source>
        <dbReference type="ARBA" id="ARBA00007069"/>
    </source>
</evidence>
<evidence type="ECO:0000313" key="10">
    <source>
        <dbReference type="EMBL" id="SDX43985.1"/>
    </source>
</evidence>
<gene>
    <name evidence="10" type="ORF">SAMN05444336_105114</name>
</gene>
<dbReference type="RefSeq" id="WP_092683138.1">
    <property type="nucleotide sequence ID" value="NZ_FNMZ01000005.1"/>
</dbReference>
<evidence type="ECO:0000256" key="8">
    <source>
        <dbReference type="RuleBase" id="RU363032"/>
    </source>
</evidence>
<feature type="transmembrane region" description="Helical" evidence="8">
    <location>
        <begin position="139"/>
        <end position="158"/>
    </location>
</feature>
<dbReference type="PANTHER" id="PTHR43848">
    <property type="entry name" value="PUTRESCINE TRANSPORT SYSTEM PERMEASE PROTEIN POTI"/>
    <property type="match status" value="1"/>
</dbReference>
<keyword evidence="7 8" id="KW-0472">Membrane</keyword>
<dbReference type="PANTHER" id="PTHR43848:SF2">
    <property type="entry name" value="PUTRESCINE TRANSPORT SYSTEM PERMEASE PROTEIN POTI"/>
    <property type="match status" value="1"/>
</dbReference>
<dbReference type="AlphaFoldDB" id="A0A1H3BQA9"/>
<keyword evidence="11" id="KW-1185">Reference proteome</keyword>
<name>A0A1H3BQA9_9RHOB</name>
<feature type="domain" description="ABC transmembrane type-1" evidence="9">
    <location>
        <begin position="60"/>
        <end position="256"/>
    </location>
</feature>
<dbReference type="InterPro" id="IPR051789">
    <property type="entry name" value="Bact_Polyamine_Transport"/>
</dbReference>
<dbReference type="Pfam" id="PF00528">
    <property type="entry name" value="BPD_transp_1"/>
    <property type="match status" value="1"/>
</dbReference>
<evidence type="ECO:0000256" key="7">
    <source>
        <dbReference type="ARBA" id="ARBA00023136"/>
    </source>
</evidence>
<dbReference type="CDD" id="cd06261">
    <property type="entry name" value="TM_PBP2"/>
    <property type="match status" value="1"/>
</dbReference>
<dbReference type="SUPFAM" id="SSF161098">
    <property type="entry name" value="MetI-like"/>
    <property type="match status" value="1"/>
</dbReference>
<dbReference type="PROSITE" id="PS50928">
    <property type="entry name" value="ABC_TM1"/>
    <property type="match status" value="1"/>
</dbReference>